<feature type="transmembrane region" description="Helical" evidence="1">
    <location>
        <begin position="73"/>
        <end position="96"/>
    </location>
</feature>
<comment type="caution">
    <text evidence="2">The sequence shown here is derived from an EMBL/GenBank/DDBJ whole genome shotgun (WGS) entry which is preliminary data.</text>
</comment>
<evidence type="ECO:0000313" key="3">
    <source>
        <dbReference type="Proteomes" id="UP000031166"/>
    </source>
</evidence>
<keyword evidence="1" id="KW-1133">Transmembrane helix</keyword>
<dbReference type="Proteomes" id="UP000031166">
    <property type="component" value="Unassembled WGS sequence"/>
</dbReference>
<feature type="transmembrane region" description="Helical" evidence="1">
    <location>
        <begin position="156"/>
        <end position="183"/>
    </location>
</feature>
<feature type="transmembrane region" description="Helical" evidence="1">
    <location>
        <begin position="204"/>
        <end position="232"/>
    </location>
</feature>
<protein>
    <recommendedName>
        <fullName evidence="4">Glycerophosphoryl diester phosphodiesterase membrane domain-containing protein</fullName>
    </recommendedName>
</protein>
<organism evidence="2 3">
    <name type="scientific">Brevundimonas nasdae</name>
    <dbReference type="NCBI Taxonomy" id="172043"/>
    <lineage>
        <taxon>Bacteria</taxon>
        <taxon>Pseudomonadati</taxon>
        <taxon>Pseudomonadota</taxon>
        <taxon>Alphaproteobacteria</taxon>
        <taxon>Caulobacterales</taxon>
        <taxon>Caulobacteraceae</taxon>
        <taxon>Brevundimonas</taxon>
    </lineage>
</organism>
<evidence type="ECO:0008006" key="4">
    <source>
        <dbReference type="Google" id="ProtNLM"/>
    </source>
</evidence>
<evidence type="ECO:0000256" key="1">
    <source>
        <dbReference type="SAM" id="Phobius"/>
    </source>
</evidence>
<feature type="transmembrane region" description="Helical" evidence="1">
    <location>
        <begin position="257"/>
        <end position="281"/>
    </location>
</feature>
<dbReference type="EMBL" id="JWSY01000017">
    <property type="protein sequence ID" value="KIC57185.1"/>
    <property type="molecule type" value="Genomic_DNA"/>
</dbReference>
<keyword evidence="1" id="KW-0812">Transmembrane</keyword>
<dbReference type="STRING" id="172043.RM53_10170"/>
<gene>
    <name evidence="2" type="ORF">RM53_10170</name>
</gene>
<evidence type="ECO:0000313" key="2">
    <source>
        <dbReference type="EMBL" id="KIC57185.1"/>
    </source>
</evidence>
<feature type="transmembrane region" description="Helical" evidence="1">
    <location>
        <begin position="21"/>
        <end position="40"/>
    </location>
</feature>
<sequence>MSFSATDAAFEGFRVVRRHPIVAVAWGLVYLAVYVAMFGLGADKWASLMAAGEALEQSANPSMAEFQALGQTYAGALIWAAPIGLLVGAVLSAAVARSVLRPDESSWGYLRFGMDEVRVLAVSLIVSLAVGLASGVGMMVVGAAIGFGAASGQALLILAGVLLIFAVFALIVWLAIKFSLAVPMTIDRRKITIVESFAATKGHFWSLLGMAVIAIIMSLIVSILGMIIGAAADLATGGIQTLARFDGEGLGQILMQAWPAILVSSIVNAFLAALQLAVLYAPFAAAWNGLRGGQSTDVFS</sequence>
<proteinExistence type="predicted"/>
<name>A0A0B4CYQ8_9CAUL</name>
<reference evidence="2 3" key="1">
    <citation type="submission" date="2014-12" db="EMBL/GenBank/DDBJ databases">
        <title>Genome sequencing of Brevundimonas nasdae TPW30.</title>
        <authorList>
            <person name="Tan P.W."/>
            <person name="Chan K.-G."/>
        </authorList>
    </citation>
    <scope>NUCLEOTIDE SEQUENCE [LARGE SCALE GENOMIC DNA]</scope>
    <source>
        <strain evidence="2 3">TPW30</strain>
    </source>
</reference>
<keyword evidence="1" id="KW-0472">Membrane</keyword>
<accession>A0A0B4CYQ8</accession>
<dbReference type="AlphaFoldDB" id="A0A0B4CYQ8"/>
<dbReference type="RefSeq" id="WP_039246452.1">
    <property type="nucleotide sequence ID" value="NZ_JWSY01000017.1"/>
</dbReference>
<feature type="transmembrane region" description="Helical" evidence="1">
    <location>
        <begin position="117"/>
        <end position="150"/>
    </location>
</feature>